<evidence type="ECO:0000313" key="12">
    <source>
        <dbReference type="EMBL" id="CAF4630233.1"/>
    </source>
</evidence>
<dbReference type="InterPro" id="IPR036291">
    <property type="entry name" value="NAD(P)-bd_dom_sf"/>
</dbReference>
<dbReference type="Proteomes" id="UP000663851">
    <property type="component" value="Unassembled WGS sequence"/>
</dbReference>
<evidence type="ECO:0000313" key="9">
    <source>
        <dbReference type="EMBL" id="CAF4259960.1"/>
    </source>
</evidence>
<evidence type="ECO:0000256" key="2">
    <source>
        <dbReference type="RuleBase" id="RU000363"/>
    </source>
</evidence>
<dbReference type="EMBL" id="CAJOBS010000714">
    <property type="protein sequence ID" value="CAF4630233.1"/>
    <property type="molecule type" value="Genomic_DNA"/>
</dbReference>
<dbReference type="EMBL" id="CAJNYT010000009">
    <property type="protein sequence ID" value="CAF3297790.1"/>
    <property type="molecule type" value="Genomic_DNA"/>
</dbReference>
<dbReference type="Proteomes" id="UP000663848">
    <property type="component" value="Unassembled WGS sequence"/>
</dbReference>
<dbReference type="EMBL" id="CAJNYV010004011">
    <property type="protein sequence ID" value="CAF3633347.1"/>
    <property type="molecule type" value="Genomic_DNA"/>
</dbReference>
<dbReference type="GO" id="GO:0016491">
    <property type="term" value="F:oxidoreductase activity"/>
    <property type="evidence" value="ECO:0007669"/>
    <property type="project" value="UniProtKB-KW"/>
</dbReference>
<dbReference type="SUPFAM" id="SSF51735">
    <property type="entry name" value="NAD(P)-binding Rossmann-fold domains"/>
    <property type="match status" value="1"/>
</dbReference>
<dbReference type="Proteomes" id="UP000663872">
    <property type="component" value="Unassembled WGS sequence"/>
</dbReference>
<evidence type="ECO:0000313" key="10">
    <source>
        <dbReference type="EMBL" id="CAF4411543.1"/>
    </source>
</evidence>
<dbReference type="Pfam" id="PF00106">
    <property type="entry name" value="adh_short"/>
    <property type="match status" value="1"/>
</dbReference>
<evidence type="ECO:0000313" key="13">
    <source>
        <dbReference type="Proteomes" id="UP000663865"/>
    </source>
</evidence>
<dbReference type="EMBL" id="CAJNYU010000027">
    <property type="protein sequence ID" value="CAF3319098.1"/>
    <property type="molecule type" value="Genomic_DNA"/>
</dbReference>
<evidence type="ECO:0000313" key="5">
    <source>
        <dbReference type="EMBL" id="CAF3317696.1"/>
    </source>
</evidence>
<dbReference type="EMBL" id="CAJOBR010000001">
    <property type="protein sequence ID" value="CAF4442445.1"/>
    <property type="molecule type" value="Genomic_DNA"/>
</dbReference>
<evidence type="ECO:0000313" key="7">
    <source>
        <dbReference type="EMBL" id="CAF3633347.1"/>
    </source>
</evidence>
<protein>
    <submittedName>
        <fullName evidence="7">Uncharacterized protein</fullName>
    </submittedName>
</protein>
<keyword evidence="1" id="KW-0560">Oxidoreductase</keyword>
<dbReference type="Proteomes" id="UP000663825">
    <property type="component" value="Unassembled WGS sequence"/>
</dbReference>
<dbReference type="EMBL" id="CAJOBO010000620">
    <property type="protein sequence ID" value="CAF4259960.1"/>
    <property type="molecule type" value="Genomic_DNA"/>
</dbReference>
<dbReference type="PANTHER" id="PTHR43313:SF1">
    <property type="entry name" value="3BETA-HYDROXYSTEROID DEHYDROGENASE DHS-16"/>
    <property type="match status" value="1"/>
</dbReference>
<dbReference type="PRINTS" id="PR00080">
    <property type="entry name" value="SDRFAMILY"/>
</dbReference>
<sequence length="323" mass="36463">MFLITIFIIIFYLVYHLYQHIFRTNSVNSNDKYILVTGCDSGIGHALAIELDQQGFNIFAGVLIQDNAVLLKKQLSSKATVFRLDITKPEDIDTAYSLVKNTTNNLYAIVNNAGILTHGCIDWTSMETMRKVMNVNFFGHVAMTKKFLSLLISKSDSRVINVVSAAGFFSFPNTSAYSASKYALKSFSDCLRREMAPWNLHVSVIEPGALRTPMMEGYENTLRNIWNGLSIDVQERWGINYLNNIITTATNSRFMINADNPSRVVGAIKHAVMNHKPHSHYRPGWQGKVIFYILYLSPVWLSDKLLAKALNFVPSGVQHQLLD</sequence>
<reference evidence="7" key="1">
    <citation type="submission" date="2021-02" db="EMBL/GenBank/DDBJ databases">
        <authorList>
            <person name="Nowell W R."/>
        </authorList>
    </citation>
    <scope>NUCLEOTIDE SEQUENCE</scope>
</reference>
<dbReference type="EMBL" id="CAJNXB010003515">
    <property type="protein sequence ID" value="CAF3317696.1"/>
    <property type="molecule type" value="Genomic_DNA"/>
</dbReference>
<dbReference type="InterPro" id="IPR020904">
    <property type="entry name" value="Sc_DH/Rdtase_CS"/>
</dbReference>
<dbReference type="Proteomes" id="UP000663873">
    <property type="component" value="Unassembled WGS sequence"/>
</dbReference>
<evidence type="ECO:0000313" key="3">
    <source>
        <dbReference type="EMBL" id="CAF3198175.1"/>
    </source>
</evidence>
<evidence type="ECO:0000313" key="4">
    <source>
        <dbReference type="EMBL" id="CAF3297790.1"/>
    </source>
</evidence>
<organism evidence="7 13">
    <name type="scientific">Rotaria socialis</name>
    <dbReference type="NCBI Taxonomy" id="392032"/>
    <lineage>
        <taxon>Eukaryota</taxon>
        <taxon>Metazoa</taxon>
        <taxon>Spiralia</taxon>
        <taxon>Gnathifera</taxon>
        <taxon>Rotifera</taxon>
        <taxon>Eurotatoria</taxon>
        <taxon>Bdelloidea</taxon>
        <taxon>Philodinida</taxon>
        <taxon>Philodinidae</taxon>
        <taxon>Rotaria</taxon>
    </lineage>
</organism>
<dbReference type="PROSITE" id="PS00061">
    <property type="entry name" value="ADH_SHORT"/>
    <property type="match status" value="1"/>
</dbReference>
<evidence type="ECO:0000256" key="1">
    <source>
        <dbReference type="ARBA" id="ARBA00023002"/>
    </source>
</evidence>
<dbReference type="EMBL" id="CAJNYD010000055">
    <property type="protein sequence ID" value="CAF3198175.1"/>
    <property type="molecule type" value="Genomic_DNA"/>
</dbReference>
<name>A0A818PZS4_9BILA</name>
<evidence type="ECO:0000313" key="14">
    <source>
        <dbReference type="Proteomes" id="UP000663873"/>
    </source>
</evidence>
<comment type="similarity">
    <text evidence="2">Belongs to the short-chain dehydrogenases/reductases (SDR) family.</text>
</comment>
<dbReference type="Gene3D" id="3.40.50.720">
    <property type="entry name" value="NAD(P)-binding Rossmann-like Domain"/>
    <property type="match status" value="1"/>
</dbReference>
<dbReference type="PRINTS" id="PR00081">
    <property type="entry name" value="GDHRDH"/>
</dbReference>
<dbReference type="Proteomes" id="UP000663838">
    <property type="component" value="Unassembled WGS sequence"/>
</dbReference>
<evidence type="ECO:0000313" key="8">
    <source>
        <dbReference type="EMBL" id="CAF4196689.1"/>
    </source>
</evidence>
<evidence type="ECO:0000313" key="6">
    <source>
        <dbReference type="EMBL" id="CAF3319098.1"/>
    </source>
</evidence>
<comment type="caution">
    <text evidence="7">The sequence shown here is derived from an EMBL/GenBank/DDBJ whole genome shotgun (WGS) entry which is preliminary data.</text>
</comment>
<dbReference type="Proteomes" id="UP000663869">
    <property type="component" value="Unassembled WGS sequence"/>
</dbReference>
<keyword evidence="14" id="KW-1185">Reference proteome</keyword>
<evidence type="ECO:0000313" key="11">
    <source>
        <dbReference type="EMBL" id="CAF4442445.1"/>
    </source>
</evidence>
<gene>
    <name evidence="6" type="ORF">FME351_LOCUS1184</name>
    <name evidence="4" type="ORF">GRG538_LOCUS290</name>
    <name evidence="9" type="ORF">HFQ381_LOCUS10991</name>
    <name evidence="7" type="ORF">KIK155_LOCUS22526</name>
    <name evidence="3" type="ORF">LUA448_LOCUS2044</name>
    <name evidence="11" type="ORF">QYT958_LOCUS30</name>
    <name evidence="5" type="ORF">TIS948_LOCUS19885</name>
    <name evidence="12" type="ORF">TOA249_LOCUS12551</name>
    <name evidence="10" type="ORF">TSG867_LOCUS13772</name>
    <name evidence="8" type="ORF">UJA718_LOCUS6283</name>
</gene>
<dbReference type="Proteomes" id="UP000663833">
    <property type="component" value="Unassembled WGS sequence"/>
</dbReference>
<dbReference type="Proteomes" id="UP000663862">
    <property type="component" value="Unassembled WGS sequence"/>
</dbReference>
<dbReference type="InterPro" id="IPR002347">
    <property type="entry name" value="SDR_fam"/>
</dbReference>
<dbReference type="PANTHER" id="PTHR43313">
    <property type="entry name" value="SHORT-CHAIN DEHYDROGENASE/REDUCTASE FAMILY 9C"/>
    <property type="match status" value="1"/>
</dbReference>
<accession>A0A818PZS4</accession>
<proteinExistence type="inferred from homology"/>
<dbReference type="EMBL" id="CAJOBQ010000746">
    <property type="protein sequence ID" value="CAF4411543.1"/>
    <property type="molecule type" value="Genomic_DNA"/>
</dbReference>
<dbReference type="AlphaFoldDB" id="A0A818PZS4"/>
<dbReference type="Proteomes" id="UP000663865">
    <property type="component" value="Unassembled WGS sequence"/>
</dbReference>
<dbReference type="OrthoDB" id="294295at2759"/>
<dbReference type="EMBL" id="CAJOBP010000581">
    <property type="protein sequence ID" value="CAF4196689.1"/>
    <property type="molecule type" value="Genomic_DNA"/>
</dbReference>
<dbReference type="GO" id="GO:0008202">
    <property type="term" value="P:steroid metabolic process"/>
    <property type="evidence" value="ECO:0007669"/>
    <property type="project" value="TreeGrafter"/>
</dbReference>